<dbReference type="PANTHER" id="PTHR47562:SF2">
    <property type="entry name" value="CARBOXYMETHYLENEBUTENOLIDASE-RELATED"/>
    <property type="match status" value="1"/>
</dbReference>
<evidence type="ECO:0000259" key="1">
    <source>
        <dbReference type="Pfam" id="PF01738"/>
    </source>
</evidence>
<proteinExistence type="predicted"/>
<dbReference type="GeneID" id="63919134"/>
<dbReference type="HOGENOM" id="CLU_054590_1_0_1"/>
<evidence type="ECO:0000313" key="3">
    <source>
        <dbReference type="Proteomes" id="UP000030672"/>
    </source>
</evidence>
<accession>A0A074W0L8</accession>
<dbReference type="AlphaFoldDB" id="A0A074W0L8"/>
<dbReference type="EMBL" id="KL584825">
    <property type="protein sequence ID" value="KEQ66348.1"/>
    <property type="molecule type" value="Genomic_DNA"/>
</dbReference>
<dbReference type="PANTHER" id="PTHR47562">
    <property type="match status" value="1"/>
</dbReference>
<sequence length="269" mass="29664">MLIEESYKDVATKDGGNMRIFTWHPTVPNYPKAKFPGVVVFSEIYQVTGPVARFAKQIAGQGYIVAAPSSYHEFTGPEPLAYDGPGTDKGNDWKVAKKLAAYDEDAELSVSLLLSLETCNGRIGATGMCLGGHLAYRCALDKRVSAAVCYFATDIHSKTLGEGKNDDSLARAKDIKGELIMIFGKKDNHVPPEGRDLIRKTLHEAGICFSFFEAAWAQHAFIRDEMSKGRYDPGLTKICFEMLLELFNRTLRSDLGPRVGGEQEIEDVC</sequence>
<dbReference type="Proteomes" id="UP000030672">
    <property type="component" value="Unassembled WGS sequence"/>
</dbReference>
<dbReference type="Gene3D" id="3.40.50.1820">
    <property type="entry name" value="alpha/beta hydrolase"/>
    <property type="match status" value="1"/>
</dbReference>
<dbReference type="GO" id="GO:0016787">
    <property type="term" value="F:hydrolase activity"/>
    <property type="evidence" value="ECO:0007669"/>
    <property type="project" value="UniProtKB-KW"/>
</dbReference>
<dbReference type="Pfam" id="PF01738">
    <property type="entry name" value="DLH"/>
    <property type="match status" value="1"/>
</dbReference>
<dbReference type="STRING" id="1043003.A0A074W0L8"/>
<keyword evidence="3" id="KW-1185">Reference proteome</keyword>
<dbReference type="RefSeq" id="XP_040883371.1">
    <property type="nucleotide sequence ID" value="XM_041025761.1"/>
</dbReference>
<evidence type="ECO:0000313" key="2">
    <source>
        <dbReference type="EMBL" id="KEQ66348.1"/>
    </source>
</evidence>
<name>A0A074W0L8_AURM1</name>
<gene>
    <name evidence="2" type="ORF">M437DRAFT_71940</name>
</gene>
<keyword evidence="2" id="KW-0378">Hydrolase</keyword>
<dbReference type="InterPro" id="IPR029058">
    <property type="entry name" value="AB_hydrolase_fold"/>
</dbReference>
<organism evidence="2 3">
    <name type="scientific">Aureobasidium melanogenum (strain CBS 110374)</name>
    <name type="common">Aureobasidium pullulans var. melanogenum</name>
    <dbReference type="NCBI Taxonomy" id="1043003"/>
    <lineage>
        <taxon>Eukaryota</taxon>
        <taxon>Fungi</taxon>
        <taxon>Dikarya</taxon>
        <taxon>Ascomycota</taxon>
        <taxon>Pezizomycotina</taxon>
        <taxon>Dothideomycetes</taxon>
        <taxon>Dothideomycetidae</taxon>
        <taxon>Dothideales</taxon>
        <taxon>Saccotheciaceae</taxon>
        <taxon>Aureobasidium</taxon>
    </lineage>
</organism>
<feature type="domain" description="Dienelactone hydrolase" evidence="1">
    <location>
        <begin position="32"/>
        <end position="249"/>
    </location>
</feature>
<dbReference type="SUPFAM" id="SSF53474">
    <property type="entry name" value="alpha/beta-Hydrolases"/>
    <property type="match status" value="1"/>
</dbReference>
<dbReference type="InterPro" id="IPR002925">
    <property type="entry name" value="Dienelactn_hydro"/>
</dbReference>
<reference evidence="2 3" key="1">
    <citation type="journal article" date="2014" name="BMC Genomics">
        <title>Genome sequencing of four Aureobasidium pullulans varieties: biotechnological potential, stress tolerance, and description of new species.</title>
        <authorList>
            <person name="Gostin Ar C."/>
            <person name="Ohm R.A."/>
            <person name="Kogej T."/>
            <person name="Sonjak S."/>
            <person name="Turk M."/>
            <person name="Zajc J."/>
            <person name="Zalar P."/>
            <person name="Grube M."/>
            <person name="Sun H."/>
            <person name="Han J."/>
            <person name="Sharma A."/>
            <person name="Chiniquy J."/>
            <person name="Ngan C.Y."/>
            <person name="Lipzen A."/>
            <person name="Barry K."/>
            <person name="Grigoriev I.V."/>
            <person name="Gunde-Cimerman N."/>
        </authorList>
    </citation>
    <scope>NUCLEOTIDE SEQUENCE [LARGE SCALE GENOMIC DNA]</scope>
    <source>
        <strain evidence="2 3">CBS 110374</strain>
    </source>
</reference>
<protein>
    <submittedName>
        <fullName evidence="2">Alpha/beta-hydrolase</fullName>
    </submittedName>
</protein>